<organism evidence="4 5">
    <name type="scientific">Ferrimonas pelagia</name>
    <dbReference type="NCBI Taxonomy" id="1177826"/>
    <lineage>
        <taxon>Bacteria</taxon>
        <taxon>Pseudomonadati</taxon>
        <taxon>Pseudomonadota</taxon>
        <taxon>Gammaproteobacteria</taxon>
        <taxon>Alteromonadales</taxon>
        <taxon>Ferrimonadaceae</taxon>
        <taxon>Ferrimonas</taxon>
    </lineage>
</organism>
<sequence length="383" mass="42566">MDNILAIHSDSKYIIRMYSYQPNSKGTKMKPLSPKLKLFSLAAILTVGVVLSLNFSAQAEPQLSGIKPVKIIEIPALADHQTIRFSGQVEANNRARMAFQVPGEIRAQHVRMGDDVKAGQTLAELDPSDYQVAVEARQAEYQLAKARLERDTKLHARQLISDDQWDRSQTQLTVAQAQLEQAKTELRYTRLTAPFDGQISLTHARPFEVVGANQPVLNLQSDAQLDVMFNLPIQYRQVLASVDDARPVITFDAFPGQQLDGYLKEISPQPDPDTNSYPVLLTVQRPKGLNILPGMTAQVALDNPLDRPTALTLPDSALMDRNANRARVWRIKADMTLELVLLRLNPQGEITQGLAAGDKIVAVGGEQLVEGQQVRPWQRERGI</sequence>
<gene>
    <name evidence="4" type="ORF">GCM10023333_16130</name>
</gene>
<dbReference type="InterPro" id="IPR058625">
    <property type="entry name" value="MdtA-like_BSH"/>
</dbReference>
<dbReference type="Pfam" id="PF25917">
    <property type="entry name" value="BSH_RND"/>
    <property type="match status" value="1"/>
</dbReference>
<evidence type="ECO:0000313" key="4">
    <source>
        <dbReference type="EMBL" id="GAA4882673.1"/>
    </source>
</evidence>
<dbReference type="Gene3D" id="2.40.50.100">
    <property type="match status" value="1"/>
</dbReference>
<dbReference type="Gene3D" id="1.10.287.470">
    <property type="entry name" value="Helix hairpin bin"/>
    <property type="match status" value="1"/>
</dbReference>
<dbReference type="NCBIfam" id="TIGR01730">
    <property type="entry name" value="RND_mfp"/>
    <property type="match status" value="1"/>
</dbReference>
<evidence type="ECO:0000256" key="1">
    <source>
        <dbReference type="ARBA" id="ARBA00009477"/>
    </source>
</evidence>
<keyword evidence="5" id="KW-1185">Reference proteome</keyword>
<name>A0ABP9EM70_9GAMM</name>
<protein>
    <submittedName>
        <fullName evidence="4">Efflux RND transporter periplasmic adaptor subunit</fullName>
    </submittedName>
</protein>
<accession>A0ABP9EM70</accession>
<dbReference type="InterPro" id="IPR058792">
    <property type="entry name" value="Beta-barrel_RND_2"/>
</dbReference>
<dbReference type="Pfam" id="PF25954">
    <property type="entry name" value="Beta-barrel_RND_2"/>
    <property type="match status" value="1"/>
</dbReference>
<dbReference type="PANTHER" id="PTHR30469:SF20">
    <property type="entry name" value="EFFLUX RND TRANSPORTER PERIPLASMIC ADAPTOR SUBUNIT"/>
    <property type="match status" value="1"/>
</dbReference>
<dbReference type="InterPro" id="IPR006143">
    <property type="entry name" value="RND_pump_MFP"/>
</dbReference>
<comment type="similarity">
    <text evidence="1">Belongs to the membrane fusion protein (MFP) (TC 8.A.1) family.</text>
</comment>
<evidence type="ECO:0000259" key="3">
    <source>
        <dbReference type="Pfam" id="PF25954"/>
    </source>
</evidence>
<feature type="domain" description="Multidrug resistance protein MdtA-like barrel-sandwich hybrid" evidence="2">
    <location>
        <begin position="96"/>
        <end position="214"/>
    </location>
</feature>
<dbReference type="PANTHER" id="PTHR30469">
    <property type="entry name" value="MULTIDRUG RESISTANCE PROTEIN MDTA"/>
    <property type="match status" value="1"/>
</dbReference>
<reference evidence="5" key="1">
    <citation type="journal article" date="2019" name="Int. J. Syst. Evol. Microbiol.">
        <title>The Global Catalogue of Microorganisms (GCM) 10K type strain sequencing project: providing services to taxonomists for standard genome sequencing and annotation.</title>
        <authorList>
            <consortium name="The Broad Institute Genomics Platform"/>
            <consortium name="The Broad Institute Genome Sequencing Center for Infectious Disease"/>
            <person name="Wu L."/>
            <person name="Ma J."/>
        </authorList>
    </citation>
    <scope>NUCLEOTIDE SEQUENCE [LARGE SCALE GENOMIC DNA]</scope>
    <source>
        <strain evidence="5">JCM 18401</strain>
    </source>
</reference>
<dbReference type="EMBL" id="BAABJZ010000023">
    <property type="protein sequence ID" value="GAA4882673.1"/>
    <property type="molecule type" value="Genomic_DNA"/>
</dbReference>
<dbReference type="Gene3D" id="2.40.30.170">
    <property type="match status" value="1"/>
</dbReference>
<comment type="caution">
    <text evidence="4">The sequence shown here is derived from an EMBL/GenBank/DDBJ whole genome shotgun (WGS) entry which is preliminary data.</text>
</comment>
<dbReference type="SUPFAM" id="SSF111369">
    <property type="entry name" value="HlyD-like secretion proteins"/>
    <property type="match status" value="1"/>
</dbReference>
<evidence type="ECO:0000259" key="2">
    <source>
        <dbReference type="Pfam" id="PF25917"/>
    </source>
</evidence>
<dbReference type="Proteomes" id="UP001499988">
    <property type="component" value="Unassembled WGS sequence"/>
</dbReference>
<dbReference type="Gene3D" id="2.40.420.20">
    <property type="match status" value="1"/>
</dbReference>
<proteinExistence type="inferred from homology"/>
<feature type="domain" description="CusB-like beta-barrel" evidence="3">
    <location>
        <begin position="248"/>
        <end position="303"/>
    </location>
</feature>
<evidence type="ECO:0000313" key="5">
    <source>
        <dbReference type="Proteomes" id="UP001499988"/>
    </source>
</evidence>